<dbReference type="Pfam" id="PF24476">
    <property type="entry name" value="DUF7580"/>
    <property type="match status" value="1"/>
</dbReference>
<evidence type="ECO:0000256" key="5">
    <source>
        <dbReference type="PROSITE-ProRule" id="PRU01240"/>
    </source>
</evidence>
<dbReference type="EMBL" id="JAGMUV010000017">
    <property type="protein sequence ID" value="KAH7130963.1"/>
    <property type="molecule type" value="Genomic_DNA"/>
</dbReference>
<sequence>MLASWAKHFSRLAQEVVSEPRSSLTQDLSDLVEEIIKSLNRICRCVDSLPRYWISPEVEIRSRHLFEKLAQICLVCNKPELVNFSRECLQLLEALKPIEDGQNNGLALDLKGLSHTDPVKHSQALFKFLEQHCRCNPLLHSEPEHCNAKWHAARLGLERGRSCTKFDILLNTITGTTTPQQGLFCSFMDKEMLSCATFSFDLDGGLVQSTHPGVQKLIPAVGDGEPLSGILRDYRLTHQDRILLAYTVAKAYWQFYDSDLMRVKWSSNSIWFMPTPNSDELNQLPLRVFVTLPFGIHTEPLENEVHDGCLPLTHCFPRIFALGIILLEIGLANPFPTKTFIHPITQANHDCNKAISLLNDLRKARWVDVPQKNYFIDAVEYCLKDERLSNFTIPQLDPARPASFQPRQDIASTKVYVHNRVVLPLAYLAERCFQGISTEMTYVTKKRESNVTHKNPGPAIVSGLRYGALLSGELTSRKEWLSGLKSISKKLDGLIKAHNIETRVRVAILDTGVGLSKSFYEEIVDGKMRQKKIINWEDYVSPRNESPPPDLFGHGTLMARLIMEVCPFADIIVVRVAKTTNDLSNSQERIAKGIKWAGEQGANIISMSFGLSRPDHEIAKAMHGASNKDKGVIFFASAGNSPDEPEYFPARDPSVISIYATNTDGTFAKSNSRRPTDGSAIFSTFGDAIDPKIQNDFDKEFPNVCRPGSSIATAVAAGIGATMLTYASILSQRFGGPPHSEARRVLRRMQSSQGMAAIFRAMAEEKHHGRFFVNPSQFWKNRKSDEARYHEISARLWEADRQLPLPETPSRPPQSQPQRTTMP</sequence>
<gene>
    <name evidence="9" type="ORF">EDB81DRAFT_661019</name>
</gene>
<dbReference type="Gene3D" id="3.40.50.200">
    <property type="entry name" value="Peptidase S8/S53 domain"/>
    <property type="match status" value="1"/>
</dbReference>
<evidence type="ECO:0000256" key="3">
    <source>
        <dbReference type="ARBA" id="ARBA00022801"/>
    </source>
</evidence>
<comment type="caution">
    <text evidence="9">The sequence shown here is derived from an EMBL/GenBank/DDBJ whole genome shotgun (WGS) entry which is preliminary data.</text>
</comment>
<evidence type="ECO:0000313" key="10">
    <source>
        <dbReference type="Proteomes" id="UP000738349"/>
    </source>
</evidence>
<feature type="compositionally biased region" description="Pro residues" evidence="6">
    <location>
        <begin position="806"/>
        <end position="815"/>
    </location>
</feature>
<dbReference type="GO" id="GO:0006508">
    <property type="term" value="P:proteolysis"/>
    <property type="evidence" value="ECO:0007669"/>
    <property type="project" value="UniProtKB-KW"/>
</dbReference>
<evidence type="ECO:0008006" key="11">
    <source>
        <dbReference type="Google" id="ProtNLM"/>
    </source>
</evidence>
<evidence type="ECO:0000256" key="4">
    <source>
        <dbReference type="ARBA" id="ARBA00022825"/>
    </source>
</evidence>
<dbReference type="InterPro" id="IPR050131">
    <property type="entry name" value="Peptidase_S8_subtilisin-like"/>
</dbReference>
<keyword evidence="10" id="KW-1185">Reference proteome</keyword>
<dbReference type="CDD" id="cd00306">
    <property type="entry name" value="Peptidases_S8_S53"/>
    <property type="match status" value="1"/>
</dbReference>
<protein>
    <recommendedName>
        <fullName evidence="11">Peptidase S8/S53 domain-containing protein</fullName>
    </recommendedName>
</protein>
<proteinExistence type="inferred from homology"/>
<evidence type="ECO:0000256" key="6">
    <source>
        <dbReference type="SAM" id="MobiDB-lite"/>
    </source>
</evidence>
<feature type="region of interest" description="Disordered" evidence="6">
    <location>
        <begin position="800"/>
        <end position="823"/>
    </location>
</feature>
<feature type="active site" description="Charge relay system" evidence="5">
    <location>
        <position position="554"/>
    </location>
</feature>
<keyword evidence="4 5" id="KW-0720">Serine protease</keyword>
<dbReference type="InterPro" id="IPR000209">
    <property type="entry name" value="Peptidase_S8/S53_dom"/>
</dbReference>
<keyword evidence="3 5" id="KW-0378">Hydrolase</keyword>
<dbReference type="AlphaFoldDB" id="A0A9P9E4L3"/>
<dbReference type="Proteomes" id="UP000738349">
    <property type="component" value="Unassembled WGS sequence"/>
</dbReference>
<keyword evidence="2 5" id="KW-0645">Protease</keyword>
<feature type="domain" description="DUF7580" evidence="8">
    <location>
        <begin position="235"/>
        <end position="387"/>
    </location>
</feature>
<dbReference type="OrthoDB" id="206201at2759"/>
<organism evidence="9 10">
    <name type="scientific">Dactylonectria macrodidyma</name>
    <dbReference type="NCBI Taxonomy" id="307937"/>
    <lineage>
        <taxon>Eukaryota</taxon>
        <taxon>Fungi</taxon>
        <taxon>Dikarya</taxon>
        <taxon>Ascomycota</taxon>
        <taxon>Pezizomycotina</taxon>
        <taxon>Sordariomycetes</taxon>
        <taxon>Hypocreomycetidae</taxon>
        <taxon>Hypocreales</taxon>
        <taxon>Nectriaceae</taxon>
        <taxon>Dactylonectria</taxon>
    </lineage>
</organism>
<reference evidence="9" key="1">
    <citation type="journal article" date="2021" name="Nat. Commun.">
        <title>Genetic determinants of endophytism in the Arabidopsis root mycobiome.</title>
        <authorList>
            <person name="Mesny F."/>
            <person name="Miyauchi S."/>
            <person name="Thiergart T."/>
            <person name="Pickel B."/>
            <person name="Atanasova L."/>
            <person name="Karlsson M."/>
            <person name="Huettel B."/>
            <person name="Barry K.W."/>
            <person name="Haridas S."/>
            <person name="Chen C."/>
            <person name="Bauer D."/>
            <person name="Andreopoulos W."/>
            <person name="Pangilinan J."/>
            <person name="LaButti K."/>
            <person name="Riley R."/>
            <person name="Lipzen A."/>
            <person name="Clum A."/>
            <person name="Drula E."/>
            <person name="Henrissat B."/>
            <person name="Kohler A."/>
            <person name="Grigoriev I.V."/>
            <person name="Martin F.M."/>
            <person name="Hacquard S."/>
        </authorList>
    </citation>
    <scope>NUCLEOTIDE SEQUENCE</scope>
    <source>
        <strain evidence="9">MPI-CAGE-AT-0147</strain>
    </source>
</reference>
<evidence type="ECO:0000259" key="8">
    <source>
        <dbReference type="Pfam" id="PF24476"/>
    </source>
</evidence>
<dbReference type="PROSITE" id="PS51892">
    <property type="entry name" value="SUBTILASE"/>
    <property type="match status" value="1"/>
</dbReference>
<evidence type="ECO:0000259" key="7">
    <source>
        <dbReference type="Pfam" id="PF00082"/>
    </source>
</evidence>
<evidence type="ECO:0000256" key="2">
    <source>
        <dbReference type="ARBA" id="ARBA00022670"/>
    </source>
</evidence>
<dbReference type="InterPro" id="IPR036852">
    <property type="entry name" value="Peptidase_S8/S53_dom_sf"/>
</dbReference>
<feature type="domain" description="Peptidase S8/S53" evidence="7">
    <location>
        <begin position="504"/>
        <end position="728"/>
    </location>
</feature>
<dbReference type="PANTHER" id="PTHR43806">
    <property type="entry name" value="PEPTIDASE S8"/>
    <property type="match status" value="1"/>
</dbReference>
<accession>A0A9P9E4L3</accession>
<comment type="similarity">
    <text evidence="1 5">Belongs to the peptidase S8 family.</text>
</comment>
<feature type="active site" description="Charge relay system" evidence="5">
    <location>
        <position position="510"/>
    </location>
</feature>
<dbReference type="InterPro" id="IPR056002">
    <property type="entry name" value="DUF7580"/>
</dbReference>
<evidence type="ECO:0000256" key="1">
    <source>
        <dbReference type="ARBA" id="ARBA00011073"/>
    </source>
</evidence>
<dbReference type="Pfam" id="PF00082">
    <property type="entry name" value="Peptidase_S8"/>
    <property type="match status" value="1"/>
</dbReference>
<name>A0A9P9E4L3_9HYPO</name>
<dbReference type="PANTHER" id="PTHR43806:SF11">
    <property type="entry name" value="CEREVISIN-RELATED"/>
    <property type="match status" value="1"/>
</dbReference>
<feature type="active site" description="Charge relay system" evidence="5">
    <location>
        <position position="710"/>
    </location>
</feature>
<evidence type="ECO:0000313" key="9">
    <source>
        <dbReference type="EMBL" id="KAH7130963.1"/>
    </source>
</evidence>
<dbReference type="GO" id="GO:0004252">
    <property type="term" value="F:serine-type endopeptidase activity"/>
    <property type="evidence" value="ECO:0007669"/>
    <property type="project" value="UniProtKB-UniRule"/>
</dbReference>
<dbReference type="SUPFAM" id="SSF52743">
    <property type="entry name" value="Subtilisin-like"/>
    <property type="match status" value="1"/>
</dbReference>